<evidence type="ECO:0000256" key="3">
    <source>
        <dbReference type="ARBA" id="ARBA00023163"/>
    </source>
</evidence>
<dbReference type="NCBIfam" id="TIGR00229">
    <property type="entry name" value="sensory_box"/>
    <property type="match status" value="1"/>
</dbReference>
<dbReference type="CDD" id="cd00130">
    <property type="entry name" value="PAS"/>
    <property type="match status" value="1"/>
</dbReference>
<dbReference type="Pfam" id="PF12833">
    <property type="entry name" value="HTH_18"/>
    <property type="match status" value="1"/>
</dbReference>
<protein>
    <submittedName>
        <fullName evidence="6">Helix-turn-helix domain-containing protein</fullName>
    </submittedName>
</protein>
<evidence type="ECO:0000256" key="2">
    <source>
        <dbReference type="ARBA" id="ARBA00023125"/>
    </source>
</evidence>
<dbReference type="InterPro" id="IPR018060">
    <property type="entry name" value="HTH_AraC"/>
</dbReference>
<feature type="domain" description="PAS" evidence="5">
    <location>
        <begin position="25"/>
        <end position="69"/>
    </location>
</feature>
<proteinExistence type="predicted"/>
<evidence type="ECO:0000313" key="6">
    <source>
        <dbReference type="EMBL" id="MBC1302318.1"/>
    </source>
</evidence>
<organism evidence="6 7">
    <name type="scientific">Trichormus variabilis N2B</name>
    <dbReference type="NCBI Taxonomy" id="2681315"/>
    <lineage>
        <taxon>Bacteria</taxon>
        <taxon>Bacillati</taxon>
        <taxon>Cyanobacteriota</taxon>
        <taxon>Cyanophyceae</taxon>
        <taxon>Nostocales</taxon>
        <taxon>Nostocaceae</taxon>
        <taxon>Trichormus</taxon>
    </lineage>
</organism>
<evidence type="ECO:0000259" key="5">
    <source>
        <dbReference type="PROSITE" id="PS50112"/>
    </source>
</evidence>
<dbReference type="Gene3D" id="1.10.10.60">
    <property type="entry name" value="Homeodomain-like"/>
    <property type="match status" value="2"/>
</dbReference>
<dbReference type="InterPro" id="IPR009057">
    <property type="entry name" value="Homeodomain-like_sf"/>
</dbReference>
<keyword evidence="3" id="KW-0804">Transcription</keyword>
<dbReference type="PANTHER" id="PTHR43280">
    <property type="entry name" value="ARAC-FAMILY TRANSCRIPTIONAL REGULATOR"/>
    <property type="match status" value="1"/>
</dbReference>
<dbReference type="SMART" id="SM00342">
    <property type="entry name" value="HTH_ARAC"/>
    <property type="match status" value="1"/>
</dbReference>
<dbReference type="PANTHER" id="PTHR43280:SF28">
    <property type="entry name" value="HTH-TYPE TRANSCRIPTIONAL ACTIVATOR RHAS"/>
    <property type="match status" value="1"/>
</dbReference>
<dbReference type="Pfam" id="PF13426">
    <property type="entry name" value="PAS_9"/>
    <property type="match status" value="1"/>
</dbReference>
<evidence type="ECO:0000313" key="7">
    <source>
        <dbReference type="Proteomes" id="UP000570851"/>
    </source>
</evidence>
<dbReference type="Gene3D" id="3.30.450.20">
    <property type="entry name" value="PAS domain"/>
    <property type="match status" value="1"/>
</dbReference>
<name>A0ABR6S7R5_ANAVA</name>
<dbReference type="SUPFAM" id="SSF55785">
    <property type="entry name" value="PYP-like sensor domain (PAS domain)"/>
    <property type="match status" value="1"/>
</dbReference>
<accession>A0ABR6S7R5</accession>
<dbReference type="PROSITE" id="PS00041">
    <property type="entry name" value="HTH_ARAC_FAMILY_1"/>
    <property type="match status" value="1"/>
</dbReference>
<dbReference type="InterPro" id="IPR000014">
    <property type="entry name" value="PAS"/>
</dbReference>
<dbReference type="SMART" id="SM00091">
    <property type="entry name" value="PAS"/>
    <property type="match status" value="1"/>
</dbReference>
<reference evidence="6 7" key="1">
    <citation type="submission" date="2019-11" db="EMBL/GenBank/DDBJ databases">
        <title>Comparison of genomes from free-living endosymbiotic cyanobacteria isolated from Azolla.</title>
        <authorList>
            <person name="Thiel T."/>
            <person name="Pratte B."/>
        </authorList>
    </citation>
    <scope>NUCLEOTIDE SEQUENCE [LARGE SCALE GENOMIC DNA]</scope>
    <source>
        <strain evidence="6 7">N2B</strain>
    </source>
</reference>
<keyword evidence="7" id="KW-1185">Reference proteome</keyword>
<dbReference type="InterPro" id="IPR035965">
    <property type="entry name" value="PAS-like_dom_sf"/>
</dbReference>
<dbReference type="PROSITE" id="PS50112">
    <property type="entry name" value="PAS"/>
    <property type="match status" value="1"/>
</dbReference>
<dbReference type="PROSITE" id="PS01124">
    <property type="entry name" value="HTH_ARAC_FAMILY_2"/>
    <property type="match status" value="1"/>
</dbReference>
<keyword evidence="2" id="KW-0238">DNA-binding</keyword>
<feature type="domain" description="HTH araC/xylS-type" evidence="4">
    <location>
        <begin position="175"/>
        <end position="273"/>
    </location>
</feature>
<sequence length="280" mass="32677">MSRTMVFDSCISEQHTYQVTQQLEKELRLTHLLMDCVTDAVFWVKPNARILYVNDAACSLVGYSREELLCMSIQYLNLEFLMEVWLQHWETIKQKGSLYFESLYKTQGGLSLPVQTTVTYMEEDGREYGCISIREIKKRQPESFQLQQNPTLDIVETRKPSEPCKSIFPSGSQLNQVFKFIESNYNQSIGLRDVAQAVGYSPAYLTDLVRRHTGETVNHWIIKRRMVAARTLLLETDQCVNQIAEAVGYQHEGHFFRQFRQYHDTTPHAWRKMQRQVATS</sequence>
<dbReference type="Proteomes" id="UP000570851">
    <property type="component" value="Unassembled WGS sequence"/>
</dbReference>
<dbReference type="InterPro" id="IPR018062">
    <property type="entry name" value="HTH_AraC-typ_CS"/>
</dbReference>
<evidence type="ECO:0000256" key="1">
    <source>
        <dbReference type="ARBA" id="ARBA00023015"/>
    </source>
</evidence>
<evidence type="ECO:0000259" key="4">
    <source>
        <dbReference type="PROSITE" id="PS01124"/>
    </source>
</evidence>
<gene>
    <name evidence="6" type="ORF">GNE12_10370</name>
</gene>
<dbReference type="SUPFAM" id="SSF46689">
    <property type="entry name" value="Homeodomain-like"/>
    <property type="match status" value="2"/>
</dbReference>
<keyword evidence="1" id="KW-0805">Transcription regulation</keyword>
<comment type="caution">
    <text evidence="6">The sequence shown here is derived from an EMBL/GenBank/DDBJ whole genome shotgun (WGS) entry which is preliminary data.</text>
</comment>
<dbReference type="EMBL" id="JACKZP010000031">
    <property type="protein sequence ID" value="MBC1302318.1"/>
    <property type="molecule type" value="Genomic_DNA"/>
</dbReference>